<evidence type="ECO:0000256" key="2">
    <source>
        <dbReference type="ARBA" id="ARBA00022475"/>
    </source>
</evidence>
<accession>A0A1H1AC94</accession>
<dbReference type="GO" id="GO:0016763">
    <property type="term" value="F:pentosyltransferase activity"/>
    <property type="evidence" value="ECO:0007669"/>
    <property type="project" value="TreeGrafter"/>
</dbReference>
<dbReference type="EMBL" id="FNKO01000001">
    <property type="protein sequence ID" value="SDQ36856.1"/>
    <property type="molecule type" value="Genomic_DNA"/>
</dbReference>
<protein>
    <submittedName>
        <fullName evidence="11">Dolichyl-phosphate-mannose-protein mannosyltransferase</fullName>
    </submittedName>
</protein>
<dbReference type="AlphaFoldDB" id="A0A1H1AC94"/>
<feature type="region of interest" description="Disordered" evidence="8">
    <location>
        <begin position="1"/>
        <end position="20"/>
    </location>
</feature>
<evidence type="ECO:0000256" key="4">
    <source>
        <dbReference type="ARBA" id="ARBA00022679"/>
    </source>
</evidence>
<dbReference type="Pfam" id="PF13231">
    <property type="entry name" value="PMT_2"/>
    <property type="match status" value="1"/>
</dbReference>
<feature type="compositionally biased region" description="Basic and acidic residues" evidence="8">
    <location>
        <begin position="10"/>
        <end position="20"/>
    </location>
</feature>
<feature type="transmembrane region" description="Helical" evidence="9">
    <location>
        <begin position="92"/>
        <end position="113"/>
    </location>
</feature>
<name>A0A1H1AC94_9ACTN</name>
<evidence type="ECO:0000256" key="3">
    <source>
        <dbReference type="ARBA" id="ARBA00022676"/>
    </source>
</evidence>
<dbReference type="GO" id="GO:0005886">
    <property type="term" value="C:plasma membrane"/>
    <property type="evidence" value="ECO:0007669"/>
    <property type="project" value="UniProtKB-SubCell"/>
</dbReference>
<keyword evidence="4 11" id="KW-0808">Transferase</keyword>
<feature type="transmembrane region" description="Helical" evidence="9">
    <location>
        <begin position="218"/>
        <end position="238"/>
    </location>
</feature>
<keyword evidence="5 9" id="KW-0812">Transmembrane</keyword>
<feature type="transmembrane region" description="Helical" evidence="9">
    <location>
        <begin position="258"/>
        <end position="281"/>
    </location>
</feature>
<evidence type="ECO:0000256" key="6">
    <source>
        <dbReference type="ARBA" id="ARBA00022989"/>
    </source>
</evidence>
<dbReference type="STRING" id="995062.SAMN04489718_1500"/>
<keyword evidence="3 11" id="KW-0328">Glycosyltransferase</keyword>
<feature type="transmembrane region" description="Helical" evidence="9">
    <location>
        <begin position="316"/>
        <end position="334"/>
    </location>
</feature>
<proteinExistence type="predicted"/>
<keyword evidence="2" id="KW-1003">Cell membrane</keyword>
<feature type="domain" description="Glycosyltransferase RgtA/B/C/D-like" evidence="10">
    <location>
        <begin position="72"/>
        <end position="236"/>
    </location>
</feature>
<evidence type="ECO:0000313" key="12">
    <source>
        <dbReference type="Proteomes" id="UP000199301"/>
    </source>
</evidence>
<gene>
    <name evidence="11" type="ORF">SAMN04489718_1500</name>
</gene>
<sequence length="512" mass="56191">MSTFLAGRTDGLDRAESDRAETPAFARGPVLALGCATGALLLLLSGRYGYLSDELYFLAAGKYYPDWGYMDQQPLVPLLARWVDAAFPGSLVALRVLPALLTVLGVLVTALIAREFGGDRRAQTLAAAAYVLSPWLLLSGHWLAAATLAPPEWGLVLWLVLRWTRLHRLGIRRDRLLFAAAALVAVGVQTKFQMLVLCAVLLLAVLGRGPRELLRRPALWAGGALVAVTAAPTLIWQHRNGWPALDMGTVVASETNRLLFVPSALLFSGVVVGAVLCCYGFWRLLRGPEFGEYRYLGWTVLGVVGFYLVASGRPNYQAGVFGLLFAAAAVGLQHRRTARRAARFRWVPWVVYPVSALLPLALLPVYPLSLLAERPGVVNYSRMYETGWPELARTAAAAYDRLPAELRADTVVVGSTYPIAAALDVHGRELGLPRAYSPHRGYWFFGAPPDSARAMIYVGGRDPLTRHFHERRRMATVPSDHGVVNIARGVPVTLYAEPDAPWSELWPRVRRL</sequence>
<feature type="transmembrane region" description="Helical" evidence="9">
    <location>
        <begin position="125"/>
        <end position="149"/>
    </location>
</feature>
<dbReference type="PANTHER" id="PTHR33908:SF11">
    <property type="entry name" value="MEMBRANE PROTEIN"/>
    <property type="match status" value="1"/>
</dbReference>
<dbReference type="Proteomes" id="UP000199301">
    <property type="component" value="Unassembled WGS sequence"/>
</dbReference>
<comment type="subcellular location">
    <subcellularLocation>
        <location evidence="1">Cell membrane</location>
        <topology evidence="1">Multi-pass membrane protein</topology>
    </subcellularLocation>
</comment>
<keyword evidence="12" id="KW-1185">Reference proteome</keyword>
<evidence type="ECO:0000256" key="8">
    <source>
        <dbReference type="SAM" id="MobiDB-lite"/>
    </source>
</evidence>
<reference evidence="12" key="1">
    <citation type="submission" date="2016-10" db="EMBL/GenBank/DDBJ databases">
        <authorList>
            <person name="Varghese N."/>
            <person name="Submissions S."/>
        </authorList>
    </citation>
    <scope>NUCLEOTIDE SEQUENCE [LARGE SCALE GENOMIC DNA]</scope>
    <source>
        <strain evidence="12">DSM 45459</strain>
    </source>
</reference>
<feature type="transmembrane region" description="Helical" evidence="9">
    <location>
        <begin position="24"/>
        <end position="44"/>
    </location>
</feature>
<evidence type="ECO:0000256" key="9">
    <source>
        <dbReference type="SAM" id="Phobius"/>
    </source>
</evidence>
<dbReference type="InterPro" id="IPR038731">
    <property type="entry name" value="RgtA/B/C-like"/>
</dbReference>
<dbReference type="PANTHER" id="PTHR33908">
    <property type="entry name" value="MANNOSYLTRANSFERASE YKCB-RELATED"/>
    <property type="match status" value="1"/>
</dbReference>
<evidence type="ECO:0000313" key="11">
    <source>
        <dbReference type="EMBL" id="SDQ36856.1"/>
    </source>
</evidence>
<feature type="transmembrane region" description="Helical" evidence="9">
    <location>
        <begin position="293"/>
        <end position="310"/>
    </location>
</feature>
<organism evidence="11 12">
    <name type="scientific">Actinopolyspora saharensis</name>
    <dbReference type="NCBI Taxonomy" id="995062"/>
    <lineage>
        <taxon>Bacteria</taxon>
        <taxon>Bacillati</taxon>
        <taxon>Actinomycetota</taxon>
        <taxon>Actinomycetes</taxon>
        <taxon>Actinopolysporales</taxon>
        <taxon>Actinopolysporaceae</taxon>
        <taxon>Actinopolyspora</taxon>
    </lineage>
</organism>
<feature type="transmembrane region" description="Helical" evidence="9">
    <location>
        <begin position="346"/>
        <end position="366"/>
    </location>
</feature>
<keyword evidence="6 9" id="KW-1133">Transmembrane helix</keyword>
<dbReference type="RefSeq" id="WP_175455012.1">
    <property type="nucleotide sequence ID" value="NZ_FNKO01000001.1"/>
</dbReference>
<evidence type="ECO:0000256" key="5">
    <source>
        <dbReference type="ARBA" id="ARBA00022692"/>
    </source>
</evidence>
<feature type="transmembrane region" description="Helical" evidence="9">
    <location>
        <begin position="176"/>
        <end position="206"/>
    </location>
</feature>
<keyword evidence="7 9" id="KW-0472">Membrane</keyword>
<dbReference type="GO" id="GO:0009103">
    <property type="term" value="P:lipopolysaccharide biosynthetic process"/>
    <property type="evidence" value="ECO:0007669"/>
    <property type="project" value="UniProtKB-ARBA"/>
</dbReference>
<evidence type="ECO:0000256" key="7">
    <source>
        <dbReference type="ARBA" id="ARBA00023136"/>
    </source>
</evidence>
<evidence type="ECO:0000256" key="1">
    <source>
        <dbReference type="ARBA" id="ARBA00004651"/>
    </source>
</evidence>
<dbReference type="InterPro" id="IPR050297">
    <property type="entry name" value="LipidA_mod_glycosyltrf_83"/>
</dbReference>
<evidence type="ECO:0000259" key="10">
    <source>
        <dbReference type="Pfam" id="PF13231"/>
    </source>
</evidence>